<organism evidence="2">
    <name type="scientific">marine metagenome</name>
    <dbReference type="NCBI Taxonomy" id="408172"/>
    <lineage>
        <taxon>unclassified sequences</taxon>
        <taxon>metagenomes</taxon>
        <taxon>ecological metagenomes</taxon>
    </lineage>
</organism>
<dbReference type="InterPro" id="IPR029058">
    <property type="entry name" value="AB_hydrolase_fold"/>
</dbReference>
<name>A0A381YYW2_9ZZZZ</name>
<accession>A0A381YYW2</accession>
<dbReference type="Pfam" id="PF20257">
    <property type="entry name" value="SAM_HAT_C"/>
    <property type="match status" value="1"/>
</dbReference>
<dbReference type="InterPro" id="IPR023227">
    <property type="entry name" value="SAM_OH_AdoTrfase_C_sf"/>
</dbReference>
<dbReference type="SUPFAM" id="SSF101852">
    <property type="entry name" value="Bacterial fluorinating enzyme, C-terminal domain"/>
    <property type="match status" value="1"/>
</dbReference>
<dbReference type="SUPFAM" id="SSF53474">
    <property type="entry name" value="alpha/beta-Hydrolases"/>
    <property type="match status" value="1"/>
</dbReference>
<protein>
    <recommendedName>
        <fullName evidence="1">S-adenosyl-l-methionine hydroxide adenosyltransferase C-terminal domain-containing protein</fullName>
    </recommendedName>
</protein>
<dbReference type="Gene3D" id="3.40.50.1820">
    <property type="entry name" value="alpha/beta hydrolase"/>
    <property type="match status" value="1"/>
</dbReference>
<reference evidence="2" key="1">
    <citation type="submission" date="2018-05" db="EMBL/GenBank/DDBJ databases">
        <authorList>
            <person name="Lanie J.A."/>
            <person name="Ng W.-L."/>
            <person name="Kazmierczak K.M."/>
            <person name="Andrzejewski T.M."/>
            <person name="Davidsen T.M."/>
            <person name="Wayne K.J."/>
            <person name="Tettelin H."/>
            <person name="Glass J.I."/>
            <person name="Rusch D."/>
            <person name="Podicherti R."/>
            <person name="Tsui H.-C.T."/>
            <person name="Winkler M.E."/>
        </authorList>
    </citation>
    <scope>NUCLEOTIDE SEQUENCE</scope>
</reference>
<proteinExistence type="predicted"/>
<dbReference type="Gene3D" id="2.40.30.90">
    <property type="entry name" value="Bacterial fluorinating enzyme like"/>
    <property type="match status" value="1"/>
</dbReference>
<evidence type="ECO:0000259" key="1">
    <source>
        <dbReference type="Pfam" id="PF20257"/>
    </source>
</evidence>
<gene>
    <name evidence="2" type="ORF">METZ01_LOCUS135062</name>
</gene>
<evidence type="ECO:0000313" key="2">
    <source>
        <dbReference type="EMBL" id="SVA82208.1"/>
    </source>
</evidence>
<dbReference type="PROSITE" id="PS51257">
    <property type="entry name" value="PROKAR_LIPOPROTEIN"/>
    <property type="match status" value="1"/>
</dbReference>
<dbReference type="EMBL" id="UINC01019420">
    <property type="protein sequence ID" value="SVA82208.1"/>
    <property type="molecule type" value="Genomic_DNA"/>
</dbReference>
<dbReference type="InterPro" id="IPR046470">
    <property type="entry name" value="SAM_HAT_C"/>
</dbReference>
<sequence>MKFRMLIALLLAVSCFSNAFGQTGHLLLEGVIEGAAYAVAKPKEWNGVLVLVAHGFRPPDAPLVHGFNPDYQAYRYLLQDGWMVAATSYRRNGVIISDAIRDLDNLRAHIFSEFGGPKRILVDGSSMGGTIGTLMAETRFEAYHGVLAKGAALGMNDSAEPFRLMFTPKIPILFLSNQDEIDQIRQYAREAEEKAPSRPVVWEIERDGHVNINAREHEAALRALDRWVATGEVDRRAEATMPNPPAVSRAEFKDGGAYGSITEVSSDFGNINTNIIMKDLEILGIDRRDSFNIMCGNKTVKVVFGTTYSDVPRGEWIGFISWEGILRIARNFENAAQALGCKTGDRVLITAVTSDI</sequence>
<dbReference type="AlphaFoldDB" id="A0A381YYW2"/>
<feature type="domain" description="S-adenosyl-l-methionine hydroxide adenosyltransferase C-terminal" evidence="1">
    <location>
        <begin position="267"/>
        <end position="347"/>
    </location>
</feature>